<keyword evidence="4" id="KW-0472">Membrane</keyword>
<evidence type="ECO:0000313" key="9">
    <source>
        <dbReference type="Proteomes" id="UP001597440"/>
    </source>
</evidence>
<keyword evidence="9" id="KW-1185">Reference proteome</keyword>
<evidence type="ECO:0000256" key="5">
    <source>
        <dbReference type="ARBA" id="ARBA00023237"/>
    </source>
</evidence>
<dbReference type="Proteomes" id="UP001597440">
    <property type="component" value="Unassembled WGS sequence"/>
</dbReference>
<comment type="caution">
    <text evidence="8">The sequence shown here is derived from an EMBL/GenBank/DDBJ whole genome shotgun (WGS) entry which is preliminary data.</text>
</comment>
<proteinExistence type="inferred from homology"/>
<evidence type="ECO:0000259" key="6">
    <source>
        <dbReference type="Pfam" id="PF07980"/>
    </source>
</evidence>
<evidence type="ECO:0000256" key="2">
    <source>
        <dbReference type="ARBA" id="ARBA00006275"/>
    </source>
</evidence>
<dbReference type="Pfam" id="PF07980">
    <property type="entry name" value="SusD_RagB"/>
    <property type="match status" value="1"/>
</dbReference>
<evidence type="ECO:0000256" key="1">
    <source>
        <dbReference type="ARBA" id="ARBA00004442"/>
    </source>
</evidence>
<dbReference type="PROSITE" id="PS51257">
    <property type="entry name" value="PROKAR_LIPOPROTEIN"/>
    <property type="match status" value="1"/>
</dbReference>
<name>A0ABW5KYZ3_9SPHI</name>
<dbReference type="RefSeq" id="WP_210356414.1">
    <property type="nucleotide sequence ID" value="NZ_JAEQMU010000009.1"/>
</dbReference>
<dbReference type="SUPFAM" id="SSF48452">
    <property type="entry name" value="TPR-like"/>
    <property type="match status" value="1"/>
</dbReference>
<dbReference type="EMBL" id="JBHULD010000003">
    <property type="protein sequence ID" value="MFD2553120.1"/>
    <property type="molecule type" value="Genomic_DNA"/>
</dbReference>
<keyword evidence="5" id="KW-0998">Cell outer membrane</keyword>
<reference evidence="9" key="1">
    <citation type="journal article" date="2019" name="Int. J. Syst. Evol. Microbiol.">
        <title>The Global Catalogue of Microorganisms (GCM) 10K type strain sequencing project: providing services to taxonomists for standard genome sequencing and annotation.</title>
        <authorList>
            <consortium name="The Broad Institute Genomics Platform"/>
            <consortium name="The Broad Institute Genome Sequencing Center for Infectious Disease"/>
            <person name="Wu L."/>
            <person name="Ma J."/>
        </authorList>
    </citation>
    <scope>NUCLEOTIDE SEQUENCE [LARGE SCALE GENOMIC DNA]</scope>
    <source>
        <strain evidence="9">KCTC 52298</strain>
    </source>
</reference>
<protein>
    <submittedName>
        <fullName evidence="8">RagB/SusD family nutrient uptake outer membrane protein</fullName>
    </submittedName>
</protein>
<dbReference type="InterPro" id="IPR033985">
    <property type="entry name" value="SusD-like_N"/>
</dbReference>
<feature type="domain" description="RagB/SusD" evidence="6">
    <location>
        <begin position="356"/>
        <end position="470"/>
    </location>
</feature>
<comment type="subcellular location">
    <subcellularLocation>
        <location evidence="1">Cell outer membrane</location>
    </subcellularLocation>
</comment>
<keyword evidence="3" id="KW-0732">Signal</keyword>
<comment type="similarity">
    <text evidence="2">Belongs to the SusD family.</text>
</comment>
<dbReference type="Pfam" id="PF14322">
    <property type="entry name" value="SusD-like_3"/>
    <property type="match status" value="1"/>
</dbReference>
<dbReference type="InterPro" id="IPR011990">
    <property type="entry name" value="TPR-like_helical_dom_sf"/>
</dbReference>
<gene>
    <name evidence="8" type="ORF">ACFSQW_01865</name>
</gene>
<organism evidence="8 9">
    <name type="scientific">Sphingobacterium tabacisoli</name>
    <dbReference type="NCBI Taxonomy" id="2044855"/>
    <lineage>
        <taxon>Bacteria</taxon>
        <taxon>Pseudomonadati</taxon>
        <taxon>Bacteroidota</taxon>
        <taxon>Sphingobacteriia</taxon>
        <taxon>Sphingobacteriales</taxon>
        <taxon>Sphingobacteriaceae</taxon>
        <taxon>Sphingobacterium</taxon>
    </lineage>
</organism>
<evidence type="ECO:0000313" key="8">
    <source>
        <dbReference type="EMBL" id="MFD2553120.1"/>
    </source>
</evidence>
<dbReference type="InterPro" id="IPR012944">
    <property type="entry name" value="SusD_RagB_dom"/>
</dbReference>
<evidence type="ECO:0000256" key="3">
    <source>
        <dbReference type="ARBA" id="ARBA00022729"/>
    </source>
</evidence>
<accession>A0ABW5KYZ3</accession>
<dbReference type="Gene3D" id="1.25.40.390">
    <property type="match status" value="1"/>
</dbReference>
<evidence type="ECO:0000256" key="4">
    <source>
        <dbReference type="ARBA" id="ARBA00023136"/>
    </source>
</evidence>
<feature type="domain" description="SusD-like N-terminal" evidence="7">
    <location>
        <begin position="20"/>
        <end position="204"/>
    </location>
</feature>
<sequence length="482" mass="55314">MKKIIIPLYILSVLLSGCTKWLNVKPEDKFIEEEVLETSQGFKDALNGIYLKLGSSSMYGNEINVKTLDLLAQLYYTTPSHDKKIQQLVAYDYGEDEVKKAIDNIWTDMYVNIANVNRFLENLETYGTVLDDVSKNIMKGEAHGIRAFLYFDLLRMFAPNYENNPGARSIPYYDKTGYDAAPFSTSSFVVEKILSDLKVAEDLLKVYDPVMFMEVVDMTRGTYELGSMPYLLFRNYHMNYFAVKGLQARVLLYQGDKPAALSAAKEIMANQTKFPWIKPTNIGDKSTANRVFSTELLFAFENPKLYQVYENQFSGALEDKVILGAGTTPKFLNTIFDNWPNDYRYGNMWDQTGGKSYHIFTKYKDITASNKSEYKFRYTVPGMRISEVFLIAAECETDPNKGLEYLNEVRKNRNCDVLGNASNLATDIMKEYRKEFYGEGQLWYYYKRTNTKSIISAASNAQKAINLDQYTFPIPLSETQPR</sequence>
<evidence type="ECO:0000259" key="7">
    <source>
        <dbReference type="Pfam" id="PF14322"/>
    </source>
</evidence>